<dbReference type="Gene3D" id="3.40.50.10490">
    <property type="entry name" value="Glucose-6-phosphate isomerase like protein, domain 1"/>
    <property type="match status" value="1"/>
</dbReference>
<reference evidence="12" key="1">
    <citation type="submission" date="2018-06" db="EMBL/GenBank/DDBJ databases">
        <authorList>
            <person name="Zhirakovskaya E."/>
        </authorList>
    </citation>
    <scope>NUCLEOTIDE SEQUENCE</scope>
</reference>
<gene>
    <name evidence="12" type="ORF">MNBD_NITROSPINAE01-1662</name>
</gene>
<dbReference type="HAMAP" id="MF_00067">
    <property type="entry name" value="GmhA"/>
    <property type="match status" value="1"/>
</dbReference>
<keyword evidence="8" id="KW-0862">Zinc</keyword>
<evidence type="ECO:0000256" key="2">
    <source>
        <dbReference type="ARBA" id="ARBA00001947"/>
    </source>
</evidence>
<evidence type="ECO:0000256" key="10">
    <source>
        <dbReference type="ARBA" id="ARBA00023277"/>
    </source>
</evidence>
<dbReference type="InterPro" id="IPR035461">
    <property type="entry name" value="GmhA/DiaA"/>
</dbReference>
<dbReference type="Pfam" id="PF13580">
    <property type="entry name" value="SIS_2"/>
    <property type="match status" value="1"/>
</dbReference>
<dbReference type="PANTHER" id="PTHR30390">
    <property type="entry name" value="SEDOHEPTULOSE 7-PHOSPHATE ISOMERASE / DNAA INITIATOR-ASSOCIATING FACTOR FOR REPLICATION INITIATION"/>
    <property type="match status" value="1"/>
</dbReference>
<dbReference type="GO" id="GO:0097367">
    <property type="term" value="F:carbohydrate derivative binding"/>
    <property type="evidence" value="ECO:0007669"/>
    <property type="project" value="InterPro"/>
</dbReference>
<evidence type="ECO:0000313" key="12">
    <source>
        <dbReference type="EMBL" id="VAX15233.1"/>
    </source>
</evidence>
<keyword evidence="9 12" id="KW-0413">Isomerase</keyword>
<name>A0A3B1BSR2_9ZZZZ</name>
<keyword evidence="10" id="KW-0119">Carbohydrate metabolism</keyword>
<evidence type="ECO:0000259" key="11">
    <source>
        <dbReference type="PROSITE" id="PS51464"/>
    </source>
</evidence>
<comment type="cofactor">
    <cofactor evidence="2">
        <name>Zn(2+)</name>
        <dbReference type="ChEBI" id="CHEBI:29105"/>
    </cofactor>
</comment>
<dbReference type="InterPro" id="IPR001347">
    <property type="entry name" value="SIS_dom"/>
</dbReference>
<dbReference type="EMBL" id="UOGC01000004">
    <property type="protein sequence ID" value="VAX15233.1"/>
    <property type="molecule type" value="Genomic_DNA"/>
</dbReference>
<dbReference type="GO" id="GO:0008968">
    <property type="term" value="F:D-sedoheptulose 7-phosphate isomerase activity"/>
    <property type="evidence" value="ECO:0007669"/>
    <property type="project" value="InterPro"/>
</dbReference>
<dbReference type="InterPro" id="IPR004515">
    <property type="entry name" value="Phosphoheptose_Isoase"/>
</dbReference>
<keyword evidence="6" id="KW-0963">Cytoplasm</keyword>
<dbReference type="SUPFAM" id="SSF53697">
    <property type="entry name" value="SIS domain"/>
    <property type="match status" value="1"/>
</dbReference>
<proteinExistence type="inferred from homology"/>
<dbReference type="PROSITE" id="PS51464">
    <property type="entry name" value="SIS"/>
    <property type="match status" value="1"/>
</dbReference>
<dbReference type="PANTHER" id="PTHR30390:SF6">
    <property type="entry name" value="DNAA INITIATOR-ASSOCIATING PROTEIN DIAA"/>
    <property type="match status" value="1"/>
</dbReference>
<dbReference type="InterPro" id="IPR050099">
    <property type="entry name" value="SIS_GmhA/DiaA_subfam"/>
</dbReference>
<evidence type="ECO:0000256" key="6">
    <source>
        <dbReference type="ARBA" id="ARBA00022490"/>
    </source>
</evidence>
<protein>
    <recommendedName>
        <fullName evidence="5">D-sedoheptulose-7-phosphate isomerase</fullName>
        <ecNumber evidence="5">5.3.1.28</ecNumber>
    </recommendedName>
</protein>
<sequence>MKETIARGMKASAELKLSMLDGGLQETVADISRCLIDALISGGKVLIAGNGGSAGDAQHMAAEFVGRYLKERDALPAIALTTDTSALTSIGNDYGFKKIFSRQLEALGKKNDVFIAISTSGNSKNLIEALKTAGGMGIFTVCLLGRGGGEMKDAADISLVIPSDDTPRVQEAHIMVIHLICEAVENAMEDEK</sequence>
<evidence type="ECO:0000256" key="9">
    <source>
        <dbReference type="ARBA" id="ARBA00023235"/>
    </source>
</evidence>
<comment type="catalytic activity">
    <reaction evidence="1">
        <text>2 D-sedoheptulose 7-phosphate = D-glycero-alpha-D-manno-heptose 7-phosphate + D-glycero-beta-D-manno-heptose 7-phosphate</text>
        <dbReference type="Rhea" id="RHEA:27489"/>
        <dbReference type="ChEBI" id="CHEBI:57483"/>
        <dbReference type="ChEBI" id="CHEBI:60203"/>
        <dbReference type="ChEBI" id="CHEBI:60204"/>
        <dbReference type="EC" id="5.3.1.28"/>
    </reaction>
</comment>
<dbReference type="InterPro" id="IPR046348">
    <property type="entry name" value="SIS_dom_sf"/>
</dbReference>
<evidence type="ECO:0000256" key="3">
    <source>
        <dbReference type="ARBA" id="ARBA00004496"/>
    </source>
</evidence>
<comment type="subcellular location">
    <subcellularLocation>
        <location evidence="3">Cytoplasm</location>
    </subcellularLocation>
</comment>
<dbReference type="GO" id="GO:1901135">
    <property type="term" value="P:carbohydrate derivative metabolic process"/>
    <property type="evidence" value="ECO:0007669"/>
    <property type="project" value="InterPro"/>
</dbReference>
<dbReference type="GO" id="GO:0005737">
    <property type="term" value="C:cytoplasm"/>
    <property type="evidence" value="ECO:0007669"/>
    <property type="project" value="UniProtKB-SubCell"/>
</dbReference>
<dbReference type="CDD" id="cd05006">
    <property type="entry name" value="SIS_GmhA"/>
    <property type="match status" value="1"/>
</dbReference>
<comment type="similarity">
    <text evidence="4">Belongs to the SIS family. GmhA subfamily.</text>
</comment>
<dbReference type="EC" id="5.3.1.28" evidence="5"/>
<evidence type="ECO:0000256" key="1">
    <source>
        <dbReference type="ARBA" id="ARBA00000348"/>
    </source>
</evidence>
<dbReference type="AlphaFoldDB" id="A0A3B1BSR2"/>
<evidence type="ECO:0000256" key="7">
    <source>
        <dbReference type="ARBA" id="ARBA00022723"/>
    </source>
</evidence>
<evidence type="ECO:0000256" key="5">
    <source>
        <dbReference type="ARBA" id="ARBA00012580"/>
    </source>
</evidence>
<evidence type="ECO:0000256" key="8">
    <source>
        <dbReference type="ARBA" id="ARBA00022833"/>
    </source>
</evidence>
<accession>A0A3B1BSR2</accession>
<organism evidence="12">
    <name type="scientific">hydrothermal vent metagenome</name>
    <dbReference type="NCBI Taxonomy" id="652676"/>
    <lineage>
        <taxon>unclassified sequences</taxon>
        <taxon>metagenomes</taxon>
        <taxon>ecological metagenomes</taxon>
    </lineage>
</organism>
<feature type="domain" description="SIS" evidence="11">
    <location>
        <begin position="35"/>
        <end position="192"/>
    </location>
</feature>
<evidence type="ECO:0000256" key="4">
    <source>
        <dbReference type="ARBA" id="ARBA00009894"/>
    </source>
</evidence>
<dbReference type="GO" id="GO:0046872">
    <property type="term" value="F:metal ion binding"/>
    <property type="evidence" value="ECO:0007669"/>
    <property type="project" value="UniProtKB-KW"/>
</dbReference>
<keyword evidence="7" id="KW-0479">Metal-binding</keyword>